<keyword evidence="1" id="KW-0500">Molybdenum</keyword>
<reference evidence="4 5" key="1">
    <citation type="submission" date="2018-10" db="EMBL/GenBank/DDBJ databases">
        <title>Sequencing the genomes of 1000 actinobacteria strains.</title>
        <authorList>
            <person name="Klenk H.-P."/>
        </authorList>
    </citation>
    <scope>NUCLEOTIDE SEQUENCE [LARGE SCALE GENOMIC DNA]</scope>
    <source>
        <strain evidence="4 5">DSM 45175</strain>
    </source>
</reference>
<dbReference type="InterPro" id="IPR000674">
    <property type="entry name" value="Ald_Oxase/Xan_DH_a/b"/>
</dbReference>
<organism evidence="4 5">
    <name type="scientific">Micromonospora pisi</name>
    <dbReference type="NCBI Taxonomy" id="589240"/>
    <lineage>
        <taxon>Bacteria</taxon>
        <taxon>Bacillati</taxon>
        <taxon>Actinomycetota</taxon>
        <taxon>Actinomycetes</taxon>
        <taxon>Micromonosporales</taxon>
        <taxon>Micromonosporaceae</taxon>
        <taxon>Micromonospora</taxon>
    </lineage>
</organism>
<accession>A0A495JF94</accession>
<sequence length="698" mass="74668">MTITPRAIGRPMDRIDGPDKVQGLARYAFEHPVEAPLYLYPVQSTIATGRISAIDTVAACAEPGVHAVLTHDNAPRLAKVENGEHGVLQSDRVAFRGQFIGAVVAESPESARYAAGLVRFTYAADEPDFDLRADRGDLSVPSPTLSQFPMDADQGDVDSALGSAAVTLDQTYTTPMFHHNPMEPHATIAHWTDAGLTLYVSTQGVYRVKQTVLGLFALDADQVRVVSRHVGGAFGSKVLPRADVVLAVMAARTLPGRPVKFTLTRQQMFAQVGYRSPTIQRVRLGADATGRLVAIGHSSVEQTSKLSEFAEHATRMTQTVYAAPHRRSTQRLAALDVPTPSIMRAPGEAPGMWALETAVDEMAIACGLDPIEFRIRNEPSVHPTTGLPFSSRNLVECLRDGARRFGWEGRDPTPGVRREAGWLVGTGVAASTYPVLEFPGSTARIRLGSDGRYAVEIAAADIGTGTWTALTQIAADALDVDVDRIDLAIGDTATPTAISAGGSAGLASWGSTVVAAADRFRRTLAEQHGGQVPPDGLQVEESMPVNPHIGKFAMDTFGAQFAEVRVHEETGEVRVPRLLGVFAVGRVINAKTGRSQLIGGMTMGLSMALHEHSVLDRRFGHVVNQDLAQYHIASNADVGSVEAYWVEEHDPYVNPMGSKGMGEVGIVGTAAAVGNAVHHATGVRIRHLPITLDKLLAR</sequence>
<dbReference type="OrthoDB" id="8428274at2"/>
<protein>
    <submittedName>
        <fullName evidence="4">Xanthine dehydrogenase YagR molybdenum-binding subunit</fullName>
    </submittedName>
</protein>
<dbReference type="PANTHER" id="PTHR11908:SF132">
    <property type="entry name" value="ALDEHYDE OXIDASE 1-RELATED"/>
    <property type="match status" value="1"/>
</dbReference>
<dbReference type="EMBL" id="RBKT01000001">
    <property type="protein sequence ID" value="RKR87208.1"/>
    <property type="molecule type" value="Genomic_DNA"/>
</dbReference>
<dbReference type="PANTHER" id="PTHR11908">
    <property type="entry name" value="XANTHINE DEHYDROGENASE"/>
    <property type="match status" value="1"/>
</dbReference>
<dbReference type="GO" id="GO:0016491">
    <property type="term" value="F:oxidoreductase activity"/>
    <property type="evidence" value="ECO:0007669"/>
    <property type="project" value="UniProtKB-KW"/>
</dbReference>
<dbReference type="InterPro" id="IPR008274">
    <property type="entry name" value="AldOxase/xan_DH_MoCoBD1"/>
</dbReference>
<evidence type="ECO:0000259" key="3">
    <source>
        <dbReference type="SMART" id="SM01008"/>
    </source>
</evidence>
<dbReference type="SMART" id="SM01008">
    <property type="entry name" value="Ald_Xan_dh_C"/>
    <property type="match status" value="1"/>
</dbReference>
<dbReference type="InterPro" id="IPR046867">
    <property type="entry name" value="AldOxase/xan_DH_MoCoBD2"/>
</dbReference>
<dbReference type="Gene3D" id="3.30.365.10">
    <property type="entry name" value="Aldehyde oxidase/xanthine dehydrogenase, molybdopterin binding domain"/>
    <property type="match status" value="4"/>
</dbReference>
<dbReference type="Pfam" id="PF20256">
    <property type="entry name" value="MoCoBD_2"/>
    <property type="match status" value="2"/>
</dbReference>
<keyword evidence="5" id="KW-1185">Reference proteome</keyword>
<dbReference type="Proteomes" id="UP000277671">
    <property type="component" value="Unassembled WGS sequence"/>
</dbReference>
<dbReference type="RefSeq" id="WP_121155789.1">
    <property type="nucleotide sequence ID" value="NZ_RBKT01000001.1"/>
</dbReference>
<dbReference type="Pfam" id="PF01315">
    <property type="entry name" value="Ald_Xan_dh_C"/>
    <property type="match status" value="1"/>
</dbReference>
<dbReference type="GO" id="GO:0005506">
    <property type="term" value="F:iron ion binding"/>
    <property type="evidence" value="ECO:0007669"/>
    <property type="project" value="InterPro"/>
</dbReference>
<evidence type="ECO:0000256" key="2">
    <source>
        <dbReference type="ARBA" id="ARBA00023002"/>
    </source>
</evidence>
<name>A0A495JF94_9ACTN</name>
<dbReference type="SUPFAM" id="SSF54665">
    <property type="entry name" value="CO dehydrogenase molybdoprotein N-domain-like"/>
    <property type="match status" value="1"/>
</dbReference>
<dbReference type="SUPFAM" id="SSF56003">
    <property type="entry name" value="Molybdenum cofactor-binding domain"/>
    <property type="match status" value="1"/>
</dbReference>
<keyword evidence="2" id="KW-0560">Oxidoreductase</keyword>
<dbReference type="Pfam" id="PF02738">
    <property type="entry name" value="MoCoBD_1"/>
    <property type="match status" value="1"/>
</dbReference>
<feature type="domain" description="Aldehyde oxidase/xanthine dehydrogenase a/b hammerhead" evidence="3">
    <location>
        <begin position="22"/>
        <end position="126"/>
    </location>
</feature>
<dbReference type="Gene3D" id="3.90.1170.50">
    <property type="entry name" value="Aldehyde oxidase/xanthine dehydrogenase, a/b hammerhead"/>
    <property type="match status" value="1"/>
</dbReference>
<evidence type="ECO:0000256" key="1">
    <source>
        <dbReference type="ARBA" id="ARBA00022505"/>
    </source>
</evidence>
<dbReference type="AlphaFoldDB" id="A0A495JF94"/>
<proteinExistence type="predicted"/>
<gene>
    <name evidence="4" type="ORF">BDK92_1481</name>
</gene>
<dbReference type="InterPro" id="IPR036856">
    <property type="entry name" value="Ald_Oxase/Xan_DH_a/b_sf"/>
</dbReference>
<comment type="caution">
    <text evidence="4">The sequence shown here is derived from an EMBL/GenBank/DDBJ whole genome shotgun (WGS) entry which is preliminary data.</text>
</comment>
<evidence type="ECO:0000313" key="4">
    <source>
        <dbReference type="EMBL" id="RKR87208.1"/>
    </source>
</evidence>
<dbReference type="InterPro" id="IPR037165">
    <property type="entry name" value="AldOxase/xan_DH_Mopterin-bd_sf"/>
</dbReference>
<evidence type="ECO:0000313" key="5">
    <source>
        <dbReference type="Proteomes" id="UP000277671"/>
    </source>
</evidence>
<dbReference type="InterPro" id="IPR016208">
    <property type="entry name" value="Ald_Oxase/xanthine_DH-like"/>
</dbReference>